<dbReference type="AlphaFoldDB" id="A0A8H6TD92"/>
<keyword evidence="4" id="KW-1185">Reference proteome</keyword>
<comment type="similarity">
    <text evidence="1">Belongs to the FAM72 family.</text>
</comment>
<dbReference type="GO" id="GO:0005829">
    <property type="term" value="C:cytosol"/>
    <property type="evidence" value="ECO:0007669"/>
    <property type="project" value="UniProtKB-ARBA"/>
</dbReference>
<evidence type="ECO:0008006" key="5">
    <source>
        <dbReference type="Google" id="ProtNLM"/>
    </source>
</evidence>
<evidence type="ECO:0000313" key="3">
    <source>
        <dbReference type="EMBL" id="KAF7315563.1"/>
    </source>
</evidence>
<dbReference type="InterPro" id="IPR026768">
    <property type="entry name" value="YPEH2ZP"/>
</dbReference>
<dbReference type="RefSeq" id="XP_037225586.1">
    <property type="nucleotide sequence ID" value="XM_037357676.1"/>
</dbReference>
<evidence type="ECO:0000256" key="2">
    <source>
        <dbReference type="SAM" id="MobiDB-lite"/>
    </source>
</evidence>
<reference evidence="3" key="1">
    <citation type="submission" date="2020-05" db="EMBL/GenBank/DDBJ databases">
        <title>Mycena genomes resolve the evolution of fungal bioluminescence.</title>
        <authorList>
            <person name="Tsai I.J."/>
        </authorList>
    </citation>
    <scope>NUCLEOTIDE SEQUENCE</scope>
    <source>
        <strain evidence="3">171206Taipei</strain>
    </source>
</reference>
<dbReference type="GeneID" id="59340192"/>
<organism evidence="3 4">
    <name type="scientific">Mycena indigotica</name>
    <dbReference type="NCBI Taxonomy" id="2126181"/>
    <lineage>
        <taxon>Eukaryota</taxon>
        <taxon>Fungi</taxon>
        <taxon>Dikarya</taxon>
        <taxon>Basidiomycota</taxon>
        <taxon>Agaricomycotina</taxon>
        <taxon>Agaricomycetes</taxon>
        <taxon>Agaricomycetidae</taxon>
        <taxon>Agaricales</taxon>
        <taxon>Marasmiineae</taxon>
        <taxon>Mycenaceae</taxon>
        <taxon>Mycena</taxon>
    </lineage>
</organism>
<comment type="caution">
    <text evidence="3">The sequence shown here is derived from an EMBL/GenBank/DDBJ whole genome shotgun (WGS) entry which is preliminary data.</text>
</comment>
<dbReference type="OrthoDB" id="428577at2759"/>
<evidence type="ECO:0000256" key="1">
    <source>
        <dbReference type="ARBA" id="ARBA00006888"/>
    </source>
</evidence>
<proteinExistence type="inferred from homology"/>
<protein>
    <recommendedName>
        <fullName evidence="5">Protein FAM72A</fullName>
    </recommendedName>
</protein>
<dbReference type="EMBL" id="JACAZF010000001">
    <property type="protein sequence ID" value="KAF7315563.1"/>
    <property type="molecule type" value="Genomic_DNA"/>
</dbReference>
<dbReference type="PANTHER" id="PTHR31841:SF1">
    <property type="entry name" value="PROTEIN FAM72A-RELATED"/>
    <property type="match status" value="1"/>
</dbReference>
<evidence type="ECO:0000313" key="4">
    <source>
        <dbReference type="Proteomes" id="UP000636479"/>
    </source>
</evidence>
<dbReference type="Pfam" id="PF14976">
    <property type="entry name" value="YPEH2ZP"/>
    <property type="match status" value="1"/>
</dbReference>
<gene>
    <name evidence="3" type="ORF">MIND_00071600</name>
</gene>
<sequence>MFSGSYLNSWSSHLHPYVPPQPPPPPVMHKVYILDCAHCKTFLTNRGMKAVLLLRPSVALYSSDALPVNCSVYASPQALRSTCPAPPNNRSCECLTQSLACHTCGAFVGYAIVLPCVRCTSSISTPNRSTNGHRFVFHSAEIVGTERHYIHQETGVMVTSPPPLAAALHNTVYYRSPATSHHSQALAAVSRPEYLETPSLDGEDSDPPSPVAASFSGSSAAYPAQLLPVNQATPLSASCLSSLVRIEYRQLTSPRSTQSPLIWFAYGTL</sequence>
<dbReference type="Proteomes" id="UP000636479">
    <property type="component" value="Unassembled WGS sequence"/>
</dbReference>
<feature type="region of interest" description="Disordered" evidence="2">
    <location>
        <begin position="196"/>
        <end position="216"/>
    </location>
</feature>
<accession>A0A8H6TD92</accession>
<name>A0A8H6TD92_9AGAR</name>
<dbReference type="PANTHER" id="PTHR31841">
    <property type="entry name" value="PROTEIN FAM72A-RELATED"/>
    <property type="match status" value="1"/>
</dbReference>